<feature type="region of interest" description="Disordered" evidence="2">
    <location>
        <begin position="1"/>
        <end position="20"/>
    </location>
</feature>
<proteinExistence type="predicted"/>
<dbReference type="InterPro" id="IPR029058">
    <property type="entry name" value="AB_hydrolase_fold"/>
</dbReference>
<dbReference type="EMBL" id="JBBKZV010000018">
    <property type="protein sequence ID" value="MEJ8825017.1"/>
    <property type="molecule type" value="Genomic_DNA"/>
</dbReference>
<gene>
    <name evidence="4" type="ORF">WKW80_23810</name>
</gene>
<dbReference type="Gene3D" id="3.40.50.1820">
    <property type="entry name" value="alpha/beta hydrolase"/>
    <property type="match status" value="1"/>
</dbReference>
<sequence>MDTPSTSPASQGMPQTLRMRRPDRDARSFLRWFNLVPARFENRSVEMQRQMWRLMALAMGRRPEVESVRTVTIDGPGGAIELRVFAPGGATRARPAFLWCHGGGFIVGGLDSADSICRTIALRADCVAIAVRYRLAPEHSLTASREDFLAALEWVAAHGAKLGIDTSRLAIGGDSAGGNICAAVAQRIARDNGPRLCLQVLAYPATDLVEEFPSLEENANGYLINEHMLRGIMKRIGEVPDAHDPWLSPRREPDLKGLPPALVVSAGFDPIRDDGLDYTARLRVAKVPVELLHYAGQIHGFLNFDSVIEAGRDALHRIAGALGRAFHGDLPEDRTIELADPAPSAFALPFRPMAELMMTSLTGWATAERIWFMLIGRLSAVTDDTARTLLESRFVPGACLRQGALAHADRIEARQTWQKAARPGPTSASSPRRAGKSAGKRAATPPARRQGATSRSSKQKLK</sequence>
<evidence type="ECO:0000256" key="2">
    <source>
        <dbReference type="SAM" id="MobiDB-lite"/>
    </source>
</evidence>
<dbReference type="PANTHER" id="PTHR48081:SF8">
    <property type="entry name" value="ALPHA_BETA HYDROLASE FOLD-3 DOMAIN-CONTAINING PROTEIN-RELATED"/>
    <property type="match status" value="1"/>
</dbReference>
<dbReference type="SUPFAM" id="SSF53474">
    <property type="entry name" value="alpha/beta-Hydrolases"/>
    <property type="match status" value="1"/>
</dbReference>
<keyword evidence="5" id="KW-1185">Reference proteome</keyword>
<evidence type="ECO:0000313" key="4">
    <source>
        <dbReference type="EMBL" id="MEJ8825017.1"/>
    </source>
</evidence>
<feature type="compositionally biased region" description="Polar residues" evidence="2">
    <location>
        <begin position="1"/>
        <end position="14"/>
    </location>
</feature>
<dbReference type="PANTHER" id="PTHR48081">
    <property type="entry name" value="AB HYDROLASE SUPERFAMILY PROTEIN C4A8.06C"/>
    <property type="match status" value="1"/>
</dbReference>
<dbReference type="InterPro" id="IPR013094">
    <property type="entry name" value="AB_hydrolase_3"/>
</dbReference>
<name>A0ABU8W4N5_9BURK</name>
<accession>A0ABU8W4N5</accession>
<feature type="region of interest" description="Disordered" evidence="2">
    <location>
        <begin position="414"/>
        <end position="462"/>
    </location>
</feature>
<dbReference type="Proteomes" id="UP001363010">
    <property type="component" value="Unassembled WGS sequence"/>
</dbReference>
<evidence type="ECO:0000259" key="3">
    <source>
        <dbReference type="Pfam" id="PF07859"/>
    </source>
</evidence>
<dbReference type="RefSeq" id="WP_340366042.1">
    <property type="nucleotide sequence ID" value="NZ_JBBKZV010000018.1"/>
</dbReference>
<feature type="domain" description="Alpha/beta hydrolase fold-3" evidence="3">
    <location>
        <begin position="98"/>
        <end position="302"/>
    </location>
</feature>
<keyword evidence="1 4" id="KW-0378">Hydrolase</keyword>
<organism evidence="4 5">
    <name type="scientific">Variovorax humicola</name>
    <dbReference type="NCBI Taxonomy" id="1769758"/>
    <lineage>
        <taxon>Bacteria</taxon>
        <taxon>Pseudomonadati</taxon>
        <taxon>Pseudomonadota</taxon>
        <taxon>Betaproteobacteria</taxon>
        <taxon>Burkholderiales</taxon>
        <taxon>Comamonadaceae</taxon>
        <taxon>Variovorax</taxon>
    </lineage>
</organism>
<evidence type="ECO:0000256" key="1">
    <source>
        <dbReference type="ARBA" id="ARBA00022801"/>
    </source>
</evidence>
<dbReference type="GO" id="GO:0016787">
    <property type="term" value="F:hydrolase activity"/>
    <property type="evidence" value="ECO:0007669"/>
    <property type="project" value="UniProtKB-KW"/>
</dbReference>
<dbReference type="Pfam" id="PF07859">
    <property type="entry name" value="Abhydrolase_3"/>
    <property type="match status" value="1"/>
</dbReference>
<reference evidence="4 5" key="1">
    <citation type="submission" date="2024-03" db="EMBL/GenBank/DDBJ databases">
        <title>Novel species of the genus Variovorax.</title>
        <authorList>
            <person name="Liu Q."/>
            <person name="Xin Y.-H."/>
        </authorList>
    </citation>
    <scope>NUCLEOTIDE SEQUENCE [LARGE SCALE GENOMIC DNA]</scope>
    <source>
        <strain evidence="4 5">KACC 18501</strain>
    </source>
</reference>
<comment type="caution">
    <text evidence="4">The sequence shown here is derived from an EMBL/GenBank/DDBJ whole genome shotgun (WGS) entry which is preliminary data.</text>
</comment>
<dbReference type="InterPro" id="IPR050300">
    <property type="entry name" value="GDXG_lipolytic_enzyme"/>
</dbReference>
<protein>
    <submittedName>
        <fullName evidence="4">Alpha/beta hydrolase</fullName>
    </submittedName>
</protein>
<evidence type="ECO:0000313" key="5">
    <source>
        <dbReference type="Proteomes" id="UP001363010"/>
    </source>
</evidence>